<evidence type="ECO:0000313" key="1">
    <source>
        <dbReference type="EMBL" id="CAF2955498.1"/>
    </source>
</evidence>
<dbReference type="AlphaFoldDB" id="A0A7R8CWR7"/>
<proteinExistence type="predicted"/>
<dbReference type="Proteomes" id="UP000675881">
    <property type="component" value="Chromosome 5"/>
</dbReference>
<gene>
    <name evidence="1" type="ORF">LSAA_10693</name>
</gene>
<reference evidence="1" key="1">
    <citation type="submission" date="2021-02" db="EMBL/GenBank/DDBJ databases">
        <authorList>
            <person name="Bekaert M."/>
        </authorList>
    </citation>
    <scope>NUCLEOTIDE SEQUENCE</scope>
    <source>
        <strain evidence="1">IoA-00</strain>
    </source>
</reference>
<evidence type="ECO:0000313" key="2">
    <source>
        <dbReference type="Proteomes" id="UP000675881"/>
    </source>
</evidence>
<protein>
    <submittedName>
        <fullName evidence="1">(salmon louse) hypothetical protein</fullName>
    </submittedName>
</protein>
<dbReference type="EMBL" id="HG994584">
    <property type="protein sequence ID" value="CAF2955498.1"/>
    <property type="molecule type" value="Genomic_DNA"/>
</dbReference>
<name>A0A7R8CWR7_LEPSM</name>
<keyword evidence="2" id="KW-1185">Reference proteome</keyword>
<dbReference type="OrthoDB" id="6382329at2759"/>
<sequence>MTQGSKGGVRIDVKSSAHLQQWFIQSNELTPYGSLITIIYEGGSEGYFETRTVQEGFLTINPENSGIGSSCVEHTKPAARRDPAFNEDSIICKIVGGLTPLIEETVAKGLEN</sequence>
<organism evidence="1 2">
    <name type="scientific">Lepeophtheirus salmonis</name>
    <name type="common">Salmon louse</name>
    <name type="synonym">Caligus salmonis</name>
    <dbReference type="NCBI Taxonomy" id="72036"/>
    <lineage>
        <taxon>Eukaryota</taxon>
        <taxon>Metazoa</taxon>
        <taxon>Ecdysozoa</taxon>
        <taxon>Arthropoda</taxon>
        <taxon>Crustacea</taxon>
        <taxon>Multicrustacea</taxon>
        <taxon>Hexanauplia</taxon>
        <taxon>Copepoda</taxon>
        <taxon>Siphonostomatoida</taxon>
        <taxon>Caligidae</taxon>
        <taxon>Lepeophtheirus</taxon>
    </lineage>
</organism>
<accession>A0A7R8CWR7</accession>